<dbReference type="PANTHER" id="PTHR34683:SF3">
    <property type="entry name" value="CASP-LIKE PROTEIN"/>
    <property type="match status" value="1"/>
</dbReference>
<dbReference type="Proteomes" id="UP001408789">
    <property type="component" value="Unassembled WGS sequence"/>
</dbReference>
<sequence>MTLGGIHKTIKYGLLPPSHRYIKRHIHCFSATHNTPHHHSSRSGGDRRISSPLPSTTMIMMKLSSSALVASVLAASTAALSSSSHFDSSLQDQRGRTVGSEKGKFAPGFDGLRFIETLVTAHK</sequence>
<proteinExistence type="predicted"/>
<comment type="caution">
    <text evidence="2">The sequence shown here is derived from an EMBL/GenBank/DDBJ whole genome shotgun (WGS) entry which is preliminary data.</text>
</comment>
<feature type="compositionally biased region" description="Low complexity" evidence="1">
    <location>
        <begin position="81"/>
        <end position="90"/>
    </location>
</feature>
<protein>
    <submittedName>
        <fullName evidence="2">Uncharacterized protein</fullName>
    </submittedName>
</protein>
<feature type="compositionally biased region" description="Basic and acidic residues" evidence="1">
    <location>
        <begin position="93"/>
        <end position="102"/>
    </location>
</feature>
<evidence type="ECO:0000313" key="3">
    <source>
        <dbReference type="Proteomes" id="UP001408789"/>
    </source>
</evidence>
<dbReference type="EMBL" id="JBCNJP010000010">
    <property type="protein sequence ID" value="KAK9072098.1"/>
    <property type="molecule type" value="Genomic_DNA"/>
</dbReference>
<reference evidence="2 3" key="1">
    <citation type="submission" date="2024-04" db="EMBL/GenBank/DDBJ databases">
        <title>The reference genome of an endangered Asteraceae, Deinandra increscens subsp. villosa, native to the Central Coast of California.</title>
        <authorList>
            <person name="Guilliams M."/>
            <person name="Hasenstab-Lehman K."/>
            <person name="Meyer R."/>
            <person name="Mcevoy S."/>
        </authorList>
    </citation>
    <scope>NUCLEOTIDE SEQUENCE [LARGE SCALE GENOMIC DNA]</scope>
    <source>
        <tissue evidence="2">Leaf</tissue>
    </source>
</reference>
<gene>
    <name evidence="2" type="ORF">SSX86_008530</name>
</gene>
<organism evidence="2 3">
    <name type="scientific">Deinandra increscens subsp. villosa</name>
    <dbReference type="NCBI Taxonomy" id="3103831"/>
    <lineage>
        <taxon>Eukaryota</taxon>
        <taxon>Viridiplantae</taxon>
        <taxon>Streptophyta</taxon>
        <taxon>Embryophyta</taxon>
        <taxon>Tracheophyta</taxon>
        <taxon>Spermatophyta</taxon>
        <taxon>Magnoliopsida</taxon>
        <taxon>eudicotyledons</taxon>
        <taxon>Gunneridae</taxon>
        <taxon>Pentapetalae</taxon>
        <taxon>asterids</taxon>
        <taxon>campanulids</taxon>
        <taxon>Asterales</taxon>
        <taxon>Asteraceae</taxon>
        <taxon>Asteroideae</taxon>
        <taxon>Heliantheae alliance</taxon>
        <taxon>Madieae</taxon>
        <taxon>Madiinae</taxon>
        <taxon>Deinandra</taxon>
    </lineage>
</organism>
<evidence type="ECO:0000256" key="1">
    <source>
        <dbReference type="SAM" id="MobiDB-lite"/>
    </source>
</evidence>
<dbReference type="PANTHER" id="PTHR34683">
    <property type="entry name" value="EXPRESSED PROTEIN-RELATED"/>
    <property type="match status" value="1"/>
</dbReference>
<feature type="region of interest" description="Disordered" evidence="1">
    <location>
        <begin position="81"/>
        <end position="102"/>
    </location>
</feature>
<dbReference type="AlphaFoldDB" id="A0AAP0DJA3"/>
<name>A0AAP0DJA3_9ASTR</name>
<keyword evidence="3" id="KW-1185">Reference proteome</keyword>
<evidence type="ECO:0000313" key="2">
    <source>
        <dbReference type="EMBL" id="KAK9072098.1"/>
    </source>
</evidence>
<accession>A0AAP0DJA3</accession>